<dbReference type="RefSeq" id="WP_184112705.1">
    <property type="nucleotide sequence ID" value="NZ_JACHNY010000002.1"/>
</dbReference>
<name>A0A7W7EZ89_9SPHN</name>
<dbReference type="EMBL" id="JACHNY010000002">
    <property type="protein sequence ID" value="MBB4617150.1"/>
    <property type="molecule type" value="Genomic_DNA"/>
</dbReference>
<comment type="caution">
    <text evidence="2">The sequence shown here is derived from an EMBL/GenBank/DDBJ whole genome shotgun (WGS) entry which is preliminary data.</text>
</comment>
<gene>
    <name evidence="2" type="ORF">GGQ96_001270</name>
</gene>
<dbReference type="Pfam" id="PF06057">
    <property type="entry name" value="VirJ"/>
    <property type="match status" value="1"/>
</dbReference>
<proteinExistence type="predicted"/>
<dbReference type="InterPro" id="IPR029058">
    <property type="entry name" value="AB_hydrolase_fold"/>
</dbReference>
<evidence type="ECO:0000313" key="2">
    <source>
        <dbReference type="EMBL" id="MBB4617150.1"/>
    </source>
</evidence>
<reference evidence="2 3" key="1">
    <citation type="submission" date="2020-08" db="EMBL/GenBank/DDBJ databases">
        <title>Genomic Encyclopedia of Type Strains, Phase IV (KMG-IV): sequencing the most valuable type-strain genomes for metagenomic binning, comparative biology and taxonomic classification.</title>
        <authorList>
            <person name="Goeker M."/>
        </authorList>
    </citation>
    <scope>NUCLEOTIDE SEQUENCE [LARGE SCALE GENOMIC DNA]</scope>
    <source>
        <strain evidence="2 3">DSM 15867</strain>
    </source>
</reference>
<evidence type="ECO:0000313" key="3">
    <source>
        <dbReference type="Proteomes" id="UP000574769"/>
    </source>
</evidence>
<dbReference type="InterPro" id="IPR010333">
    <property type="entry name" value="VirJ"/>
</dbReference>
<sequence>MPPPRPSRTRRRWLAVLVVVLAVLIGLGGWFAAGGYALRDPIRIYPAEGTKRPVAALLMSGDMGLHFGAGPAVAESLAAQGIEVVAVRSPVLFRFRRSRSEVEAIVTRLVRRALALAGTDRIVLIGQSYGADMLQTGLVALPADLRAHVAGVVLIVPGATVYFRADPTGLLYQTRPDSLAADTLPRLDWTPLTCIYGREEDDSACRDLRRANARIVALPGGHYVDHHQAALDDAVRRAVEAAR</sequence>
<protein>
    <submittedName>
        <fullName evidence="2">Type IV secretory pathway VirJ component</fullName>
    </submittedName>
</protein>
<keyword evidence="3" id="KW-1185">Reference proteome</keyword>
<dbReference type="SUPFAM" id="SSF53474">
    <property type="entry name" value="alpha/beta-Hydrolases"/>
    <property type="match status" value="1"/>
</dbReference>
<organism evidence="2 3">
    <name type="scientific">Sphingomonas abaci</name>
    <dbReference type="NCBI Taxonomy" id="237611"/>
    <lineage>
        <taxon>Bacteria</taxon>
        <taxon>Pseudomonadati</taxon>
        <taxon>Pseudomonadota</taxon>
        <taxon>Alphaproteobacteria</taxon>
        <taxon>Sphingomonadales</taxon>
        <taxon>Sphingomonadaceae</taxon>
        <taxon>Sphingomonas</taxon>
    </lineage>
</organism>
<dbReference type="AlphaFoldDB" id="A0A7W7EZ89"/>
<accession>A0A7W7EZ89</accession>
<feature type="domain" description="Bacterial virulence" evidence="1">
    <location>
        <begin position="56"/>
        <end position="239"/>
    </location>
</feature>
<dbReference type="Proteomes" id="UP000574769">
    <property type="component" value="Unassembled WGS sequence"/>
</dbReference>
<evidence type="ECO:0000259" key="1">
    <source>
        <dbReference type="Pfam" id="PF06057"/>
    </source>
</evidence>
<dbReference type="Gene3D" id="3.40.50.1820">
    <property type="entry name" value="alpha/beta hydrolase"/>
    <property type="match status" value="1"/>
</dbReference>